<dbReference type="SMART" id="SM00849">
    <property type="entry name" value="Lactamase_B"/>
    <property type="match status" value="1"/>
</dbReference>
<evidence type="ECO:0000256" key="1">
    <source>
        <dbReference type="ARBA" id="ARBA00001947"/>
    </source>
</evidence>
<comment type="cofactor">
    <cofactor evidence="1">
        <name>Zn(2+)</name>
        <dbReference type="ChEBI" id="CHEBI:29105"/>
    </cofactor>
</comment>
<name>A0A939BDK3_9FIRM</name>
<dbReference type="InterPro" id="IPR051453">
    <property type="entry name" value="MBL_Glyoxalase_II"/>
</dbReference>
<dbReference type="Proteomes" id="UP000774750">
    <property type="component" value="Unassembled WGS sequence"/>
</dbReference>
<dbReference type="Pfam" id="PF00753">
    <property type="entry name" value="Lactamase_B"/>
    <property type="match status" value="1"/>
</dbReference>
<dbReference type="CDD" id="cd06262">
    <property type="entry name" value="metallo-hydrolase-like_MBL-fold"/>
    <property type="match status" value="1"/>
</dbReference>
<dbReference type="AlphaFoldDB" id="A0A939BDK3"/>
<organism evidence="6 7">
    <name type="scientific">Merdimmobilis hominis</name>
    <dbReference type="NCBI Taxonomy" id="2897707"/>
    <lineage>
        <taxon>Bacteria</taxon>
        <taxon>Bacillati</taxon>
        <taxon>Bacillota</taxon>
        <taxon>Clostridia</taxon>
        <taxon>Eubacteriales</taxon>
        <taxon>Oscillospiraceae</taxon>
        <taxon>Merdimmobilis</taxon>
    </lineage>
</organism>
<evidence type="ECO:0000313" key="7">
    <source>
        <dbReference type="Proteomes" id="UP000774750"/>
    </source>
</evidence>
<dbReference type="EMBL" id="JACJKY010000003">
    <property type="protein sequence ID" value="MBM6919991.1"/>
    <property type="molecule type" value="Genomic_DNA"/>
</dbReference>
<dbReference type="InterPro" id="IPR001279">
    <property type="entry name" value="Metallo-B-lactamas"/>
</dbReference>
<reference evidence="6" key="2">
    <citation type="journal article" date="2021" name="Sci. Rep.">
        <title>The distribution of antibiotic resistance genes in chicken gut microbiota commensals.</title>
        <authorList>
            <person name="Juricova H."/>
            <person name="Matiasovicova J."/>
            <person name="Kubasova T."/>
            <person name="Cejkova D."/>
            <person name="Rychlik I."/>
        </authorList>
    </citation>
    <scope>NUCLEOTIDE SEQUENCE</scope>
    <source>
        <strain evidence="6">An559</strain>
    </source>
</reference>
<dbReference type="PANTHER" id="PTHR46233">
    <property type="entry name" value="HYDROXYACYLGLUTATHIONE HYDROLASE GLOC"/>
    <property type="match status" value="1"/>
</dbReference>
<dbReference type="RefSeq" id="WP_204444352.1">
    <property type="nucleotide sequence ID" value="NZ_JACJKY010000003.1"/>
</dbReference>
<accession>A0A939BDK3</accession>
<dbReference type="SUPFAM" id="SSF56281">
    <property type="entry name" value="Metallo-hydrolase/oxidoreductase"/>
    <property type="match status" value="1"/>
</dbReference>
<evidence type="ECO:0000313" key="6">
    <source>
        <dbReference type="EMBL" id="MBM6919991.1"/>
    </source>
</evidence>
<evidence type="ECO:0000256" key="2">
    <source>
        <dbReference type="ARBA" id="ARBA00022723"/>
    </source>
</evidence>
<protein>
    <submittedName>
        <fullName evidence="6">MBL fold metallo-hydrolase</fullName>
    </submittedName>
</protein>
<evidence type="ECO:0000259" key="5">
    <source>
        <dbReference type="SMART" id="SM00849"/>
    </source>
</evidence>
<gene>
    <name evidence="6" type="ORF">H6A12_02295</name>
</gene>
<dbReference type="GO" id="GO:0046872">
    <property type="term" value="F:metal ion binding"/>
    <property type="evidence" value="ECO:0007669"/>
    <property type="project" value="UniProtKB-KW"/>
</dbReference>
<dbReference type="GO" id="GO:0016787">
    <property type="term" value="F:hydrolase activity"/>
    <property type="evidence" value="ECO:0007669"/>
    <property type="project" value="UniProtKB-KW"/>
</dbReference>
<reference evidence="6" key="1">
    <citation type="submission" date="2020-08" db="EMBL/GenBank/DDBJ databases">
        <authorList>
            <person name="Cejkova D."/>
            <person name="Kubasova T."/>
            <person name="Jahodarova E."/>
            <person name="Rychlik I."/>
        </authorList>
    </citation>
    <scope>NUCLEOTIDE SEQUENCE</scope>
    <source>
        <strain evidence="6">An559</strain>
    </source>
</reference>
<dbReference type="InterPro" id="IPR036866">
    <property type="entry name" value="RibonucZ/Hydroxyglut_hydro"/>
</dbReference>
<proteinExistence type="predicted"/>
<sequence>MNVYSLAVGIFQTNCYIIETEQKNAIVIDAGAEPQRILSLLHAHGLNAKILLFTHGHFDHIGAASVLKAQTGAQTVVPALDKDRFLAPWDVDGAFFPSFAGYEGEMPDRLIADGDTISLDEVTLTAMATPGHTPGSMVFCTEDVVFTGDTLFMGSVGRTDLPGGDTKTLMQSLLKFDRMEDQTRILSGHGGETILAFERRTNPYLQR</sequence>
<keyword evidence="3" id="KW-0378">Hydrolase</keyword>
<keyword evidence="4" id="KW-0862">Zinc</keyword>
<comment type="caution">
    <text evidence="6">The sequence shown here is derived from an EMBL/GenBank/DDBJ whole genome shotgun (WGS) entry which is preliminary data.</text>
</comment>
<evidence type="ECO:0000256" key="4">
    <source>
        <dbReference type="ARBA" id="ARBA00022833"/>
    </source>
</evidence>
<keyword evidence="7" id="KW-1185">Reference proteome</keyword>
<dbReference type="Gene3D" id="3.60.15.10">
    <property type="entry name" value="Ribonuclease Z/Hydroxyacylglutathione hydrolase-like"/>
    <property type="match status" value="1"/>
</dbReference>
<keyword evidence="2" id="KW-0479">Metal-binding</keyword>
<dbReference type="PANTHER" id="PTHR46233:SF3">
    <property type="entry name" value="HYDROXYACYLGLUTATHIONE HYDROLASE GLOC"/>
    <property type="match status" value="1"/>
</dbReference>
<feature type="domain" description="Metallo-beta-lactamase" evidence="5">
    <location>
        <begin position="12"/>
        <end position="189"/>
    </location>
</feature>
<evidence type="ECO:0000256" key="3">
    <source>
        <dbReference type="ARBA" id="ARBA00022801"/>
    </source>
</evidence>